<dbReference type="InterPro" id="IPR024936">
    <property type="entry name" value="Cyclophilin-type_PPIase"/>
</dbReference>
<dbReference type="InterPro" id="IPR020892">
    <property type="entry name" value="Cyclophilin-type_PPIase_CS"/>
</dbReference>
<dbReference type="PANTHER" id="PTHR11071:SF561">
    <property type="entry name" value="PEPTIDYL-PROLYL CIS-TRANS ISOMERASE D-RELATED"/>
    <property type="match status" value="1"/>
</dbReference>
<evidence type="ECO:0000259" key="5">
    <source>
        <dbReference type="PROSITE" id="PS50072"/>
    </source>
</evidence>
<gene>
    <name evidence="6" type="primary">cyp3</name>
    <name evidence="6" type="ORF">OHC33_005629</name>
</gene>
<organism evidence="6 7">
    <name type="scientific">Knufia fluminis</name>
    <dbReference type="NCBI Taxonomy" id="191047"/>
    <lineage>
        <taxon>Eukaryota</taxon>
        <taxon>Fungi</taxon>
        <taxon>Dikarya</taxon>
        <taxon>Ascomycota</taxon>
        <taxon>Pezizomycotina</taxon>
        <taxon>Eurotiomycetes</taxon>
        <taxon>Chaetothyriomycetidae</taxon>
        <taxon>Chaetothyriales</taxon>
        <taxon>Trichomeriaceae</taxon>
        <taxon>Knufia</taxon>
    </lineage>
</organism>
<dbReference type="PRINTS" id="PR00153">
    <property type="entry name" value="CSAPPISMRASE"/>
</dbReference>
<dbReference type="PIRSF" id="PIRSF001467">
    <property type="entry name" value="Peptidylpro_ismrse"/>
    <property type="match status" value="1"/>
</dbReference>
<dbReference type="InterPro" id="IPR029000">
    <property type="entry name" value="Cyclophilin-like_dom_sf"/>
</dbReference>
<keyword evidence="2 4" id="KW-0697">Rotamase</keyword>
<feature type="domain" description="PPIase cyclophilin-type" evidence="5">
    <location>
        <begin position="19"/>
        <end position="190"/>
    </location>
</feature>
<comment type="function">
    <text evidence="4">PPIases accelerate the folding of proteins. It catalyzes the cis-trans isomerization of proline imidic peptide bonds in oligopeptides.</text>
</comment>
<dbReference type="GO" id="GO:0005737">
    <property type="term" value="C:cytoplasm"/>
    <property type="evidence" value="ECO:0007669"/>
    <property type="project" value="TreeGrafter"/>
</dbReference>
<dbReference type="Pfam" id="PF00160">
    <property type="entry name" value="Pro_isomerase"/>
    <property type="match status" value="1"/>
</dbReference>
<dbReference type="Gene3D" id="2.40.100.10">
    <property type="entry name" value="Cyclophilin-like"/>
    <property type="match status" value="1"/>
</dbReference>
<dbReference type="GO" id="GO:0006457">
    <property type="term" value="P:protein folding"/>
    <property type="evidence" value="ECO:0007669"/>
    <property type="project" value="InterPro"/>
</dbReference>
<evidence type="ECO:0000256" key="4">
    <source>
        <dbReference type="RuleBase" id="RU363019"/>
    </source>
</evidence>
<comment type="caution">
    <text evidence="6">The sequence shown here is derived from an EMBL/GenBank/DDBJ whole genome shotgun (WGS) entry which is preliminary data.</text>
</comment>
<dbReference type="PROSITE" id="PS50072">
    <property type="entry name" value="CSA_PPIASE_2"/>
    <property type="match status" value="1"/>
</dbReference>
<name>A0AAN8I7C6_9EURO</name>
<dbReference type="AlphaFoldDB" id="A0AAN8I7C6"/>
<dbReference type="FunFam" id="2.40.100.10:FF:000025">
    <property type="entry name" value="Peptidyl-prolyl cis-trans isomerase CYP19-2"/>
    <property type="match status" value="1"/>
</dbReference>
<sequence>MSAQLPPVPRPGQGEPIVFLDVTLAGEPLGRIKIHLFSTTHSRTSENFRQFCTGEYKSPQTGKPTGYKGCKFHRVIKGFMLQTGDFQHTTTPSLLGTGSTSIYNSRPFADEPPFLPHSKAGLLSMANSGPNTNGSQFFITCAPAPHLDGKHVVFGQVVDEEGLGVVRKVENVRVVNEKPVLDVRIGECGEM</sequence>
<dbReference type="PROSITE" id="PS00170">
    <property type="entry name" value="CSA_PPIASE_1"/>
    <property type="match status" value="1"/>
</dbReference>
<dbReference type="Proteomes" id="UP001316803">
    <property type="component" value="Unassembled WGS sequence"/>
</dbReference>
<evidence type="ECO:0000256" key="2">
    <source>
        <dbReference type="ARBA" id="ARBA00023110"/>
    </source>
</evidence>
<comment type="similarity">
    <text evidence="4">Belongs to the cyclophilin-type PPIase family.</text>
</comment>
<dbReference type="EMBL" id="JAKLMC020000012">
    <property type="protein sequence ID" value="KAK5953061.1"/>
    <property type="molecule type" value="Genomic_DNA"/>
</dbReference>
<dbReference type="PANTHER" id="PTHR11071">
    <property type="entry name" value="PEPTIDYL-PROLYL CIS-TRANS ISOMERASE"/>
    <property type="match status" value="1"/>
</dbReference>
<comment type="catalytic activity">
    <reaction evidence="1 4">
        <text>[protein]-peptidylproline (omega=180) = [protein]-peptidylproline (omega=0)</text>
        <dbReference type="Rhea" id="RHEA:16237"/>
        <dbReference type="Rhea" id="RHEA-COMP:10747"/>
        <dbReference type="Rhea" id="RHEA-COMP:10748"/>
        <dbReference type="ChEBI" id="CHEBI:83833"/>
        <dbReference type="ChEBI" id="CHEBI:83834"/>
        <dbReference type="EC" id="5.2.1.8"/>
    </reaction>
</comment>
<keyword evidence="7" id="KW-1185">Reference proteome</keyword>
<dbReference type="SUPFAM" id="SSF50891">
    <property type="entry name" value="Cyclophilin-like"/>
    <property type="match status" value="1"/>
</dbReference>
<dbReference type="GO" id="GO:0003755">
    <property type="term" value="F:peptidyl-prolyl cis-trans isomerase activity"/>
    <property type="evidence" value="ECO:0007669"/>
    <property type="project" value="UniProtKB-UniRule"/>
</dbReference>
<proteinExistence type="inferred from homology"/>
<dbReference type="InterPro" id="IPR002130">
    <property type="entry name" value="Cyclophilin-type_PPIase_dom"/>
</dbReference>
<dbReference type="EC" id="5.2.1.8" evidence="4"/>
<protein>
    <recommendedName>
        <fullName evidence="4">Peptidyl-prolyl cis-trans isomerase</fullName>
        <shortName evidence="4">PPIase</shortName>
        <ecNumber evidence="4">5.2.1.8</ecNumber>
    </recommendedName>
</protein>
<evidence type="ECO:0000313" key="7">
    <source>
        <dbReference type="Proteomes" id="UP001316803"/>
    </source>
</evidence>
<accession>A0AAN8I7C6</accession>
<reference evidence="6 7" key="1">
    <citation type="submission" date="2022-12" db="EMBL/GenBank/DDBJ databases">
        <title>Genomic features and morphological characterization of a novel Knufia sp. strain isolated from spacecraft assembly facility.</title>
        <authorList>
            <person name="Teixeira M."/>
            <person name="Chander A.M."/>
            <person name="Stajich J.E."/>
            <person name="Venkateswaran K."/>
        </authorList>
    </citation>
    <scope>NUCLEOTIDE SEQUENCE [LARGE SCALE GENOMIC DNA]</scope>
    <source>
        <strain evidence="6 7">FJI-L2-BK-P2</strain>
    </source>
</reference>
<evidence type="ECO:0000256" key="1">
    <source>
        <dbReference type="ARBA" id="ARBA00000971"/>
    </source>
</evidence>
<dbReference type="GO" id="GO:0016018">
    <property type="term" value="F:cyclosporin A binding"/>
    <property type="evidence" value="ECO:0007669"/>
    <property type="project" value="TreeGrafter"/>
</dbReference>
<keyword evidence="3 4" id="KW-0413">Isomerase</keyword>
<evidence type="ECO:0000313" key="6">
    <source>
        <dbReference type="EMBL" id="KAK5953061.1"/>
    </source>
</evidence>
<evidence type="ECO:0000256" key="3">
    <source>
        <dbReference type="ARBA" id="ARBA00023235"/>
    </source>
</evidence>